<dbReference type="Proteomes" id="UP001148662">
    <property type="component" value="Unassembled WGS sequence"/>
</dbReference>
<evidence type="ECO:0000313" key="2">
    <source>
        <dbReference type="Proteomes" id="UP001148662"/>
    </source>
</evidence>
<name>A0ACC1SFV7_9APHY</name>
<keyword evidence="2" id="KW-1185">Reference proteome</keyword>
<dbReference type="EMBL" id="JANHOG010001333">
    <property type="protein sequence ID" value="KAJ3538848.1"/>
    <property type="molecule type" value="Genomic_DNA"/>
</dbReference>
<gene>
    <name evidence="1" type="ORF">NM688_g6455</name>
</gene>
<comment type="caution">
    <text evidence="1">The sequence shown here is derived from an EMBL/GenBank/DDBJ whole genome shotgun (WGS) entry which is preliminary data.</text>
</comment>
<accession>A0ACC1SFV7</accession>
<evidence type="ECO:0000313" key="1">
    <source>
        <dbReference type="EMBL" id="KAJ3538848.1"/>
    </source>
</evidence>
<sequence length="280" mass="31352">MDVTLLLATRYLTAIGVTCFLWDYLLTFHQEVKYIWTQKRWSTSHHAFVWKRYTSLLGLLYGAFLTSGIQNPVSNKISFVAVTTVAVVATAVSHGCLALRLFVLWDQKKSAKVALWVAFVVSFIGLFTSFVFAAQELYHRVSYSSLLVQCIVNQNPKAFMGIWVSMLSFDVVTVGLAIGNALDQPYQQRFQVIERIKRDGALSFLAVVAASIVMLTISVTGSAGSIFEVTFLCWVSNAIVECRLVLRVVPVTSRYANHTFRVTKANDEIGTWQSDTTESY</sequence>
<proteinExistence type="predicted"/>
<protein>
    <submittedName>
        <fullName evidence="1">Uncharacterized protein</fullName>
    </submittedName>
</protein>
<organism evidence="1 2">
    <name type="scientific">Phlebia brevispora</name>
    <dbReference type="NCBI Taxonomy" id="194682"/>
    <lineage>
        <taxon>Eukaryota</taxon>
        <taxon>Fungi</taxon>
        <taxon>Dikarya</taxon>
        <taxon>Basidiomycota</taxon>
        <taxon>Agaricomycotina</taxon>
        <taxon>Agaricomycetes</taxon>
        <taxon>Polyporales</taxon>
        <taxon>Meruliaceae</taxon>
        <taxon>Phlebia</taxon>
    </lineage>
</organism>
<reference evidence="1" key="1">
    <citation type="submission" date="2022-07" db="EMBL/GenBank/DDBJ databases">
        <title>Genome Sequence of Phlebia brevispora.</title>
        <authorList>
            <person name="Buettner E."/>
        </authorList>
    </citation>
    <scope>NUCLEOTIDE SEQUENCE</scope>
    <source>
        <strain evidence="1">MPL23</strain>
    </source>
</reference>